<dbReference type="EMBL" id="CADIJX010000003">
    <property type="protein sequence ID" value="CAB3647702.1"/>
    <property type="molecule type" value="Genomic_DNA"/>
</dbReference>
<gene>
    <name evidence="2" type="ORF">LMG3431_02592</name>
</gene>
<evidence type="ECO:0000313" key="3">
    <source>
        <dbReference type="Proteomes" id="UP000494108"/>
    </source>
</evidence>
<feature type="domain" description="HNH endonuclease 5" evidence="1">
    <location>
        <begin position="16"/>
        <end position="57"/>
    </location>
</feature>
<organism evidence="2 3">
    <name type="scientific">Achromobacter pestifer</name>
    <dbReference type="NCBI Taxonomy" id="1353889"/>
    <lineage>
        <taxon>Bacteria</taxon>
        <taxon>Pseudomonadati</taxon>
        <taxon>Pseudomonadota</taxon>
        <taxon>Betaproteobacteria</taxon>
        <taxon>Burkholderiales</taxon>
        <taxon>Alcaligenaceae</taxon>
        <taxon>Achromobacter</taxon>
    </lineage>
</organism>
<reference evidence="2 3" key="1">
    <citation type="submission" date="2020-04" db="EMBL/GenBank/DDBJ databases">
        <authorList>
            <person name="De Canck E."/>
        </authorList>
    </citation>
    <scope>NUCLEOTIDE SEQUENCE [LARGE SCALE GENOMIC DNA]</scope>
    <source>
        <strain evidence="2 3">LMG 3431</strain>
    </source>
</reference>
<keyword evidence="3" id="KW-1185">Reference proteome</keyword>
<proteinExistence type="predicted"/>
<sequence>MSIRLYANAHVDPGTCIYCGQVDTFTDEHVFPAGLGGDDRQYLLKNLVCGTCNTKVFSPLELQLMRNSPFALARLYQQPTGRGKGSKAQPPEFTADRCEMTDPETGIVSEAEFTTGGAPRSLPQIQVFGNEFHLSGPDSERIEGFLAGLGTLLGDTVNVIRKVRADETVSFEVTTYDWEQDIYLRSGASGEPKPPNGIWLEALAGSDGQAVGWPRLFQRSRGQYVARVVREDDTALFLAQTRKALSTLQNVKLPGPTAINRPSIHVGMAVLYQQVFRAMAKIGMNFACYEYGAEVVRSHSFDHIRNIILTGSEAVPLTTMSDQMQQMFQREARQVHLGLLYPVAVGESSHSVIFLIRLYGGGMHAFLLTEDALLPPACSPAVLVVYYLEHRVERHTLKDYVHSMLHS</sequence>
<dbReference type="Pfam" id="PF14279">
    <property type="entry name" value="HNH_5"/>
    <property type="match status" value="1"/>
</dbReference>
<name>A0A6S6Z2V3_9BURK</name>
<evidence type="ECO:0000259" key="1">
    <source>
        <dbReference type="Pfam" id="PF14279"/>
    </source>
</evidence>
<dbReference type="InterPro" id="IPR029471">
    <property type="entry name" value="HNH_5"/>
</dbReference>
<accession>A0A6S6Z2V3</accession>
<protein>
    <recommendedName>
        <fullName evidence="1">HNH endonuclease 5 domain-containing protein</fullName>
    </recommendedName>
</protein>
<dbReference type="AlphaFoldDB" id="A0A6S6Z2V3"/>
<dbReference type="Proteomes" id="UP000494108">
    <property type="component" value="Unassembled WGS sequence"/>
</dbReference>
<evidence type="ECO:0000313" key="2">
    <source>
        <dbReference type="EMBL" id="CAB3647702.1"/>
    </source>
</evidence>